<sequence length="109" mass="12873">MLTSQLAILIRTARASRKQQYPVCQMNNEDITDWEKIYYQQKKSTDNGTTFKWPDTMNISLEKNYDDEELLFDSSHFDCDFAKIMTSEQKVRKKASSLRLLLHLYLSPI</sequence>
<gene>
    <name evidence="1" type="ORF">PoB_001089000</name>
</gene>
<reference evidence="1 2" key="1">
    <citation type="journal article" date="2021" name="Elife">
        <title>Chloroplast acquisition without the gene transfer in kleptoplastic sea slugs, Plakobranchus ocellatus.</title>
        <authorList>
            <person name="Maeda T."/>
            <person name="Takahashi S."/>
            <person name="Yoshida T."/>
            <person name="Shimamura S."/>
            <person name="Takaki Y."/>
            <person name="Nagai Y."/>
            <person name="Toyoda A."/>
            <person name="Suzuki Y."/>
            <person name="Arimoto A."/>
            <person name="Ishii H."/>
            <person name="Satoh N."/>
            <person name="Nishiyama T."/>
            <person name="Hasebe M."/>
            <person name="Maruyama T."/>
            <person name="Minagawa J."/>
            <person name="Obokata J."/>
            <person name="Shigenobu S."/>
        </authorList>
    </citation>
    <scope>NUCLEOTIDE SEQUENCE [LARGE SCALE GENOMIC DNA]</scope>
</reference>
<proteinExistence type="predicted"/>
<organism evidence="1 2">
    <name type="scientific">Plakobranchus ocellatus</name>
    <dbReference type="NCBI Taxonomy" id="259542"/>
    <lineage>
        <taxon>Eukaryota</taxon>
        <taxon>Metazoa</taxon>
        <taxon>Spiralia</taxon>
        <taxon>Lophotrochozoa</taxon>
        <taxon>Mollusca</taxon>
        <taxon>Gastropoda</taxon>
        <taxon>Heterobranchia</taxon>
        <taxon>Euthyneura</taxon>
        <taxon>Panpulmonata</taxon>
        <taxon>Sacoglossa</taxon>
        <taxon>Placobranchoidea</taxon>
        <taxon>Plakobranchidae</taxon>
        <taxon>Plakobranchus</taxon>
    </lineage>
</organism>
<evidence type="ECO:0000313" key="2">
    <source>
        <dbReference type="Proteomes" id="UP000735302"/>
    </source>
</evidence>
<keyword evidence="2" id="KW-1185">Reference proteome</keyword>
<protein>
    <submittedName>
        <fullName evidence="1">Uncharacterized protein</fullName>
    </submittedName>
</protein>
<evidence type="ECO:0000313" key="1">
    <source>
        <dbReference type="EMBL" id="GFN84384.1"/>
    </source>
</evidence>
<name>A0AAV3YPJ9_9GAST</name>
<dbReference type="Proteomes" id="UP000735302">
    <property type="component" value="Unassembled WGS sequence"/>
</dbReference>
<dbReference type="EMBL" id="BLXT01001308">
    <property type="protein sequence ID" value="GFN84384.1"/>
    <property type="molecule type" value="Genomic_DNA"/>
</dbReference>
<comment type="caution">
    <text evidence="1">The sequence shown here is derived from an EMBL/GenBank/DDBJ whole genome shotgun (WGS) entry which is preliminary data.</text>
</comment>
<accession>A0AAV3YPJ9</accession>
<dbReference type="AlphaFoldDB" id="A0AAV3YPJ9"/>